<reference evidence="1" key="1">
    <citation type="journal article" date="2023" name="Science">
        <title>Genome structures resolve the early diversification of teleost fishes.</title>
        <authorList>
            <person name="Parey E."/>
            <person name="Louis A."/>
            <person name="Montfort J."/>
            <person name="Bouchez O."/>
            <person name="Roques C."/>
            <person name="Iampietro C."/>
            <person name="Lluch J."/>
            <person name="Castinel A."/>
            <person name="Donnadieu C."/>
            <person name="Desvignes T."/>
            <person name="Floi Bucao C."/>
            <person name="Jouanno E."/>
            <person name="Wen M."/>
            <person name="Mejri S."/>
            <person name="Dirks R."/>
            <person name="Jansen H."/>
            <person name="Henkel C."/>
            <person name="Chen W.J."/>
            <person name="Zahm M."/>
            <person name="Cabau C."/>
            <person name="Klopp C."/>
            <person name="Thompson A.W."/>
            <person name="Robinson-Rechavi M."/>
            <person name="Braasch I."/>
            <person name="Lecointre G."/>
            <person name="Bobe J."/>
            <person name="Postlethwait J.H."/>
            <person name="Berthelot C."/>
            <person name="Roest Crollius H."/>
            <person name="Guiguen Y."/>
        </authorList>
    </citation>
    <scope>NUCLEOTIDE SEQUENCE</scope>
    <source>
        <strain evidence="1">NC1722</strain>
    </source>
</reference>
<comment type="caution">
    <text evidence="1">The sequence shown here is derived from an EMBL/GenBank/DDBJ whole genome shotgun (WGS) entry which is preliminary data.</text>
</comment>
<name>A0AAD7TDM5_9TELE</name>
<gene>
    <name evidence="1" type="ORF">AAFF_G00139750</name>
</gene>
<keyword evidence="2" id="KW-1185">Reference proteome</keyword>
<dbReference type="AlphaFoldDB" id="A0AAD7TDM5"/>
<sequence>MSLAKSTYSELNSRCALEEELASQAGRQSWIRDCGRFGVGLAGADADATRGRNVDLISQLAAWTKRKGVGAGSVGASPFRKHVRVRRAIRAARLRPKQSRAREMIRNHPCGIRFQVQTFTSRPNPP</sequence>
<dbReference type="Proteomes" id="UP001221898">
    <property type="component" value="Unassembled WGS sequence"/>
</dbReference>
<evidence type="ECO:0000313" key="1">
    <source>
        <dbReference type="EMBL" id="KAJ8418266.1"/>
    </source>
</evidence>
<organism evidence="1 2">
    <name type="scientific">Aldrovandia affinis</name>
    <dbReference type="NCBI Taxonomy" id="143900"/>
    <lineage>
        <taxon>Eukaryota</taxon>
        <taxon>Metazoa</taxon>
        <taxon>Chordata</taxon>
        <taxon>Craniata</taxon>
        <taxon>Vertebrata</taxon>
        <taxon>Euteleostomi</taxon>
        <taxon>Actinopterygii</taxon>
        <taxon>Neopterygii</taxon>
        <taxon>Teleostei</taxon>
        <taxon>Notacanthiformes</taxon>
        <taxon>Halosauridae</taxon>
        <taxon>Aldrovandia</taxon>
    </lineage>
</organism>
<dbReference type="EMBL" id="JAINUG010000002">
    <property type="protein sequence ID" value="KAJ8418266.1"/>
    <property type="molecule type" value="Genomic_DNA"/>
</dbReference>
<accession>A0AAD7TDM5</accession>
<protein>
    <submittedName>
        <fullName evidence="1">Uncharacterized protein</fullName>
    </submittedName>
</protein>
<proteinExistence type="predicted"/>
<evidence type="ECO:0000313" key="2">
    <source>
        <dbReference type="Proteomes" id="UP001221898"/>
    </source>
</evidence>